<evidence type="ECO:0000256" key="14">
    <source>
        <dbReference type="ARBA" id="ARBA00023136"/>
    </source>
</evidence>
<dbReference type="PROSITE" id="PS50255">
    <property type="entry name" value="CYTOCHROME_B5_2"/>
    <property type="match status" value="1"/>
</dbReference>
<evidence type="ECO:0000256" key="12">
    <source>
        <dbReference type="ARBA" id="ARBA00023004"/>
    </source>
</evidence>
<reference evidence="17 18" key="1">
    <citation type="submission" date="2019-12" db="EMBL/GenBank/DDBJ databases">
        <title>A genome sequence resource for the geographically widespread anthracnose pathogen Colletotrichum asianum.</title>
        <authorList>
            <person name="Meng Y."/>
        </authorList>
    </citation>
    <scope>NUCLEOTIDE SEQUENCE [LARGE SCALE GENOMIC DNA]</scope>
    <source>
        <strain evidence="17 18">ICMP 18580</strain>
    </source>
</reference>
<dbReference type="Gene3D" id="3.10.120.10">
    <property type="entry name" value="Cytochrome b5-like heme/steroid binding domain"/>
    <property type="match status" value="1"/>
</dbReference>
<gene>
    <name evidence="17" type="ORF">GQ607_010943</name>
</gene>
<evidence type="ECO:0000256" key="2">
    <source>
        <dbReference type="ARBA" id="ARBA00004760"/>
    </source>
</evidence>
<keyword evidence="12" id="KW-0408">Iron</keyword>
<evidence type="ECO:0000256" key="10">
    <source>
        <dbReference type="ARBA" id="ARBA00022989"/>
    </source>
</evidence>
<sequence length="710" mass="78950">MAIDLSGVATEKVVAEELASTSPALAKAQRADFRNKHTSADVWMLGYVLMELSVFADRGSHGVLHLRTHLMTEDELDRTERFNGKHINHLMELIQGGYINPHIFAMRQFNAFRNEEWRFLNVCLYTLLSSRVDGITARELCKSLMKGVYDGRNIFVTLSADQADRYKSYCFPALRDRSPILPISKRYGRDNTDIHSAIGQSSQRPIPGDAEAGINAAGPASSNIETPAPVSNVPLVSKEVYWCVDKFFNGQFYSHTRQALGRTRGPLLSGFIRGFEWLRNRLSWKTCVGVEFTQFYIIKDGHDQVLLGDIGLPPLGNLGKDPSEYEHAIHPPDDIQMKGIMIQHSHSIPSTCVIGSSVVCTTTQLLCGTAGLLAMREMNGNTLPVLSRKDAEALIAQGHKLFILDDFVIKADAWIPYHPGGDKSILHMIGRDATDEVTALVLPRVYSRAPSSCPDATEHAPVDLHSIEAKYRMSRHRIGTVQGRWENFVPPIQGGTFRLHSDSGRDAYRRADTASSPASSRRSSVSVSDNSDAVSSMHRKSRTTGNASRSSSLSSVPSTHTEDDAMSHLDFVTKQKISLDLATYPPLDHATQDAIVAAYRRLDDRLRAQGLYGCNYRAYAIEVSRYTMLFAVMLLFLHWGWYAVSAVLSLESSSLADFMGGLSLCWWKKSHNIHHIVTNSPEHDPDVEYLPFLAVSHRFLAVCDLPTTTV</sequence>
<evidence type="ECO:0000256" key="11">
    <source>
        <dbReference type="ARBA" id="ARBA00023002"/>
    </source>
</evidence>
<keyword evidence="13" id="KW-0443">Lipid metabolism</keyword>
<evidence type="ECO:0000256" key="13">
    <source>
        <dbReference type="ARBA" id="ARBA00023098"/>
    </source>
</evidence>
<evidence type="ECO:0000256" key="1">
    <source>
        <dbReference type="ARBA" id="ARBA00004141"/>
    </source>
</evidence>
<keyword evidence="7" id="KW-0812">Transmembrane</keyword>
<evidence type="ECO:0000259" key="16">
    <source>
        <dbReference type="PROSITE" id="PS50255"/>
    </source>
</evidence>
<dbReference type="EC" id="1.14.19.18" evidence="5"/>
<comment type="similarity">
    <text evidence="4">Belongs to the fatty acid desaturase type 1 family.</text>
</comment>
<dbReference type="OrthoDB" id="260091at2759"/>
<accession>A0A8H3W815</accession>
<keyword evidence="8" id="KW-0479">Metal-binding</keyword>
<dbReference type="PANTHER" id="PTHR19353">
    <property type="entry name" value="FATTY ACID DESATURASE 2"/>
    <property type="match status" value="1"/>
</dbReference>
<feature type="domain" description="Cytochrome b5 heme-binding" evidence="16">
    <location>
        <begin position="383"/>
        <end position="482"/>
    </location>
</feature>
<keyword evidence="14" id="KW-0472">Membrane</keyword>
<dbReference type="GO" id="GO:0046872">
    <property type="term" value="F:metal ion binding"/>
    <property type="evidence" value="ECO:0007669"/>
    <property type="project" value="UniProtKB-KW"/>
</dbReference>
<evidence type="ECO:0000256" key="5">
    <source>
        <dbReference type="ARBA" id="ARBA00012019"/>
    </source>
</evidence>
<evidence type="ECO:0000256" key="4">
    <source>
        <dbReference type="ARBA" id="ARBA00009295"/>
    </source>
</evidence>
<dbReference type="InterPro" id="IPR036400">
    <property type="entry name" value="Cyt_B5-like_heme/steroid_sf"/>
</dbReference>
<feature type="compositionally biased region" description="Basic and acidic residues" evidence="15">
    <location>
        <begin position="499"/>
        <end position="512"/>
    </location>
</feature>
<dbReference type="GO" id="GO:0016717">
    <property type="term" value="F:oxidoreductase activity, acting on paired donors, with oxidation of a pair of donors resulting in the reduction of molecular oxygen to two molecules of water"/>
    <property type="evidence" value="ECO:0007669"/>
    <property type="project" value="TreeGrafter"/>
</dbReference>
<dbReference type="UniPathway" id="UPA00222"/>
<evidence type="ECO:0000313" key="17">
    <source>
        <dbReference type="EMBL" id="KAF0321809.1"/>
    </source>
</evidence>
<dbReference type="SUPFAM" id="SSF55856">
    <property type="entry name" value="Cytochrome b5-like heme/steroid binding domain"/>
    <property type="match status" value="1"/>
</dbReference>
<dbReference type="GO" id="GO:0006665">
    <property type="term" value="P:sphingolipid metabolic process"/>
    <property type="evidence" value="ECO:0007669"/>
    <property type="project" value="UniProtKB-UniPathway"/>
</dbReference>
<organism evidence="17 18">
    <name type="scientific">Colletotrichum asianum</name>
    <dbReference type="NCBI Taxonomy" id="702518"/>
    <lineage>
        <taxon>Eukaryota</taxon>
        <taxon>Fungi</taxon>
        <taxon>Dikarya</taxon>
        <taxon>Ascomycota</taxon>
        <taxon>Pezizomycotina</taxon>
        <taxon>Sordariomycetes</taxon>
        <taxon>Hypocreomycetidae</taxon>
        <taxon>Glomerellales</taxon>
        <taxon>Glomerellaceae</taxon>
        <taxon>Colletotrichum</taxon>
        <taxon>Colletotrichum gloeosporioides species complex</taxon>
    </lineage>
</organism>
<dbReference type="GO" id="GO:0016020">
    <property type="term" value="C:membrane"/>
    <property type="evidence" value="ECO:0007669"/>
    <property type="project" value="UniProtKB-SubCell"/>
</dbReference>
<evidence type="ECO:0000256" key="9">
    <source>
        <dbReference type="ARBA" id="ARBA00022919"/>
    </source>
</evidence>
<feature type="compositionally biased region" description="Low complexity" evidence="15">
    <location>
        <begin position="548"/>
        <end position="558"/>
    </location>
</feature>
<evidence type="ECO:0000256" key="8">
    <source>
        <dbReference type="ARBA" id="ARBA00022723"/>
    </source>
</evidence>
<feature type="region of interest" description="Disordered" evidence="15">
    <location>
        <begin position="496"/>
        <end position="561"/>
    </location>
</feature>
<dbReference type="Pfam" id="PF00173">
    <property type="entry name" value="Cyt-b5"/>
    <property type="match status" value="1"/>
</dbReference>
<evidence type="ECO:0000256" key="15">
    <source>
        <dbReference type="SAM" id="MobiDB-lite"/>
    </source>
</evidence>
<feature type="compositionally biased region" description="Low complexity" evidence="15">
    <location>
        <begin position="513"/>
        <end position="536"/>
    </location>
</feature>
<keyword evidence="9" id="KW-0746">Sphingolipid metabolism</keyword>
<comment type="subcellular location">
    <subcellularLocation>
        <location evidence="1">Membrane</location>
        <topology evidence="1">Multi-pass membrane protein</topology>
    </subcellularLocation>
</comment>
<keyword evidence="11" id="KW-0560">Oxidoreductase</keyword>
<dbReference type="InterPro" id="IPR012171">
    <property type="entry name" value="Fatty_acid_desaturase"/>
</dbReference>
<proteinExistence type="inferred from homology"/>
<keyword evidence="18" id="KW-1185">Reference proteome</keyword>
<dbReference type="EMBL" id="WOWK01000067">
    <property type="protein sequence ID" value="KAF0321809.1"/>
    <property type="molecule type" value="Genomic_DNA"/>
</dbReference>
<dbReference type="PANTHER" id="PTHR19353:SF30">
    <property type="entry name" value="DELTA 8-(E)-SPHINGOLIPID DESATURASE"/>
    <property type="match status" value="1"/>
</dbReference>
<protein>
    <recommendedName>
        <fullName evidence="6">Delta 8-(E)-sphingolipid desaturase</fullName>
        <ecNumber evidence="5">1.14.19.18</ecNumber>
    </recommendedName>
</protein>
<comment type="caution">
    <text evidence="17">The sequence shown here is derived from an EMBL/GenBank/DDBJ whole genome shotgun (WGS) entry which is preliminary data.</text>
</comment>
<dbReference type="AlphaFoldDB" id="A0A8H3W815"/>
<dbReference type="Proteomes" id="UP000434172">
    <property type="component" value="Unassembled WGS sequence"/>
</dbReference>
<comment type="pathway">
    <text evidence="2">Lipid metabolism; sphingolipid metabolism.</text>
</comment>
<name>A0A8H3W815_9PEZI</name>
<evidence type="ECO:0000256" key="7">
    <source>
        <dbReference type="ARBA" id="ARBA00022692"/>
    </source>
</evidence>
<evidence type="ECO:0000313" key="18">
    <source>
        <dbReference type="Proteomes" id="UP000434172"/>
    </source>
</evidence>
<comment type="pathway">
    <text evidence="3">Sphingolipid metabolism.</text>
</comment>
<keyword evidence="10" id="KW-1133">Transmembrane helix</keyword>
<dbReference type="InterPro" id="IPR001199">
    <property type="entry name" value="Cyt_B5-like_heme/steroid-bd"/>
</dbReference>
<evidence type="ECO:0000256" key="3">
    <source>
        <dbReference type="ARBA" id="ARBA00004991"/>
    </source>
</evidence>
<evidence type="ECO:0000256" key="6">
    <source>
        <dbReference type="ARBA" id="ARBA00016939"/>
    </source>
</evidence>